<protein>
    <submittedName>
        <fullName evidence="1">Uncharacterized protein</fullName>
    </submittedName>
</protein>
<proteinExistence type="predicted"/>
<dbReference type="AlphaFoldDB" id="A0A931CHN3"/>
<dbReference type="Proteomes" id="UP000655366">
    <property type="component" value="Unassembled WGS sequence"/>
</dbReference>
<organism evidence="1 2">
    <name type="scientific">Arthrobacter terrae</name>
    <dbReference type="NCBI Taxonomy" id="2935737"/>
    <lineage>
        <taxon>Bacteria</taxon>
        <taxon>Bacillati</taxon>
        <taxon>Actinomycetota</taxon>
        <taxon>Actinomycetes</taxon>
        <taxon>Micrococcales</taxon>
        <taxon>Micrococcaceae</taxon>
        <taxon>Arthrobacter</taxon>
    </lineage>
</organism>
<evidence type="ECO:0000313" key="1">
    <source>
        <dbReference type="EMBL" id="MBG0738757.1"/>
    </source>
</evidence>
<reference evidence="1 2" key="1">
    <citation type="submission" date="2020-11" db="EMBL/GenBank/DDBJ databases">
        <title>Arthrobacter antarcticus sp. nov., isolated from Antarctic Soil.</title>
        <authorList>
            <person name="Li J."/>
        </authorList>
    </citation>
    <scope>NUCLEOTIDE SEQUENCE [LARGE SCALE GENOMIC DNA]</scope>
    <source>
        <strain evidence="1 2">Z1-20</strain>
    </source>
</reference>
<gene>
    <name evidence="1" type="ORF">IV500_04905</name>
</gene>
<name>A0A931CHN3_9MICC</name>
<evidence type="ECO:0000313" key="2">
    <source>
        <dbReference type="Proteomes" id="UP000655366"/>
    </source>
</evidence>
<comment type="caution">
    <text evidence="1">The sequence shown here is derived from an EMBL/GenBank/DDBJ whole genome shotgun (WGS) entry which is preliminary data.</text>
</comment>
<dbReference type="EMBL" id="JADNYM010000005">
    <property type="protein sequence ID" value="MBG0738757.1"/>
    <property type="molecule type" value="Genomic_DNA"/>
</dbReference>
<sequence>MRGMMITALLLNYASWLLASAIFFWLCSVLYRTTWNTVNAAYECRLEEREIPVPQVAHIPARPRHKPRVPYSNAA</sequence>
<keyword evidence="2" id="KW-1185">Reference proteome</keyword>
<accession>A0A931CHN3</accession>